<reference evidence="4" key="1">
    <citation type="journal article" date="2019" name="Int. J. Syst. Evol. Microbiol.">
        <title>The Global Catalogue of Microorganisms (GCM) 10K type strain sequencing project: providing services to taxonomists for standard genome sequencing and annotation.</title>
        <authorList>
            <consortium name="The Broad Institute Genomics Platform"/>
            <consortium name="The Broad Institute Genome Sequencing Center for Infectious Disease"/>
            <person name="Wu L."/>
            <person name="Ma J."/>
        </authorList>
    </citation>
    <scope>NUCLEOTIDE SEQUENCE [LARGE SCALE GENOMIC DNA]</scope>
    <source>
        <strain evidence="4">JCM 17706</strain>
    </source>
</reference>
<feature type="coiled-coil region" evidence="1">
    <location>
        <begin position="42"/>
        <end position="76"/>
    </location>
</feature>
<keyword evidence="2" id="KW-1133">Transmembrane helix</keyword>
<organism evidence="3 4">
    <name type="scientific">Bartonella acomydis</name>
    <dbReference type="NCBI Taxonomy" id="686234"/>
    <lineage>
        <taxon>Bacteria</taxon>
        <taxon>Pseudomonadati</taxon>
        <taxon>Pseudomonadota</taxon>
        <taxon>Alphaproteobacteria</taxon>
        <taxon>Hyphomicrobiales</taxon>
        <taxon>Bartonellaceae</taxon>
        <taxon>Bartonella</taxon>
    </lineage>
</organism>
<keyword evidence="2" id="KW-0812">Transmembrane</keyword>
<keyword evidence="4" id="KW-1185">Reference proteome</keyword>
<evidence type="ECO:0008006" key="5">
    <source>
        <dbReference type="Google" id="ProtNLM"/>
    </source>
</evidence>
<protein>
    <recommendedName>
        <fullName evidence="5">DUF106 domain-containing protein</fullName>
    </recommendedName>
</protein>
<gene>
    <name evidence="3" type="ORF">GCM10023260_12910</name>
</gene>
<name>A0ABP9MUG5_9HYPH</name>
<keyword evidence="1" id="KW-0175">Coiled coil</keyword>
<evidence type="ECO:0000313" key="4">
    <source>
        <dbReference type="Proteomes" id="UP001501525"/>
    </source>
</evidence>
<evidence type="ECO:0000256" key="2">
    <source>
        <dbReference type="SAM" id="Phobius"/>
    </source>
</evidence>
<dbReference type="RefSeq" id="WP_345097175.1">
    <property type="nucleotide sequence ID" value="NZ_BAABIY010000040.1"/>
</dbReference>
<evidence type="ECO:0000313" key="3">
    <source>
        <dbReference type="EMBL" id="GAA5100739.1"/>
    </source>
</evidence>
<dbReference type="EMBL" id="BAABIY010000040">
    <property type="protein sequence ID" value="GAA5100739.1"/>
    <property type="molecule type" value="Genomic_DNA"/>
</dbReference>
<feature type="transmembrane region" description="Helical" evidence="2">
    <location>
        <begin position="93"/>
        <end position="113"/>
    </location>
</feature>
<feature type="transmembrane region" description="Helical" evidence="2">
    <location>
        <begin position="6"/>
        <end position="32"/>
    </location>
</feature>
<keyword evidence="2" id="KW-0472">Membrane</keyword>
<sequence length="185" mass="21113">MLLFIGSWGLLGLIIIGIVVFMVLIGLPYFFVKRAKLYCKVSEELRKSIKQEKNALQHLQSEKKAMRQQNAALDARARLFSFKQSMLLWPKEFKIICVFSFIIVLLRSAFFTANIAGWKVDESGIITLLLTCLSVCFLFFAPIVGLLCIKLTSKLRKTMQQLEEAMTQRDKALGMQNARGEKNDQ</sequence>
<dbReference type="Proteomes" id="UP001501525">
    <property type="component" value="Unassembled WGS sequence"/>
</dbReference>
<evidence type="ECO:0000256" key="1">
    <source>
        <dbReference type="SAM" id="Coils"/>
    </source>
</evidence>
<accession>A0ABP9MUG5</accession>
<proteinExistence type="predicted"/>
<comment type="caution">
    <text evidence="3">The sequence shown here is derived from an EMBL/GenBank/DDBJ whole genome shotgun (WGS) entry which is preliminary data.</text>
</comment>
<feature type="transmembrane region" description="Helical" evidence="2">
    <location>
        <begin position="125"/>
        <end position="149"/>
    </location>
</feature>